<evidence type="ECO:0000256" key="1">
    <source>
        <dbReference type="ARBA" id="ARBA00022490"/>
    </source>
</evidence>
<sequence>MINQEADQMYSVTSLTRKLKNLVEMKFRFVKVEGEISNLKRPFSGHLYFTLKDDGAQLKGVLFKGQSRYLEKPLEDGQQVICHGRISVYEPRGDYQLVVDSVDFQGSGMLQLQFEKLKKQLQGEGLFAQERKRSLPRFPREIVLLTSPSGAAVHDFLKIWRKRHFPTTVSIYPVPVQGKEAAAAIVKALDILNVVRPHTDIVVLCRGGGSLEDLWPFNEEILARAIAQSTIPVVSAIGHEVDFTISDFCADLRAPTPTAAAEMIIPDGIALQETVGRMQRILTRTVFGILEDYQYRINQNRRLLGDMDFLFTNYSLRLDHASLKLVTLIKKVISNRSVICDEFYAKLHHNSPVAKVQLQEQHLHFAAAKLSYLFRTLVADKEAALGRQASLLDAVSPLATMSRGYSITNKIDTKSGKKTLIRNSGQLKIDDRLEIRFHRGKVECGVTHVTDE</sequence>
<evidence type="ECO:0000256" key="6">
    <source>
        <dbReference type="RuleBase" id="RU004355"/>
    </source>
</evidence>
<evidence type="ECO:0000313" key="9">
    <source>
        <dbReference type="EMBL" id="AGF79465.1"/>
    </source>
</evidence>
<dbReference type="eggNOG" id="COG1570">
    <property type="taxonomic scope" value="Bacteria"/>
</dbReference>
<comment type="subunit">
    <text evidence="5">Heterooligomer composed of large and small subunits.</text>
</comment>
<dbReference type="CDD" id="cd04489">
    <property type="entry name" value="ExoVII_LU_OBF"/>
    <property type="match status" value="1"/>
</dbReference>
<dbReference type="GO" id="GO:0008855">
    <property type="term" value="F:exodeoxyribonuclease VII activity"/>
    <property type="evidence" value="ECO:0007669"/>
    <property type="project" value="UniProtKB-UniRule"/>
</dbReference>
<dbReference type="Pfam" id="PF13742">
    <property type="entry name" value="tRNA_anti_2"/>
    <property type="match status" value="1"/>
</dbReference>
<dbReference type="STRING" id="1167006.UWK_02935"/>
<comment type="similarity">
    <text evidence="5 6">Belongs to the XseA family.</text>
</comment>
<evidence type="ECO:0000259" key="8">
    <source>
        <dbReference type="Pfam" id="PF13742"/>
    </source>
</evidence>
<dbReference type="RefSeq" id="WP_015405151.1">
    <property type="nucleotide sequence ID" value="NC_020304.1"/>
</dbReference>
<feature type="domain" description="OB-fold nucleic acid binding" evidence="8">
    <location>
        <begin position="10"/>
        <end position="102"/>
    </location>
</feature>
<keyword evidence="2 5" id="KW-0540">Nuclease</keyword>
<name>M1PIQ3_DESSD</name>
<dbReference type="Pfam" id="PF02601">
    <property type="entry name" value="Exonuc_VII_L"/>
    <property type="match status" value="1"/>
</dbReference>
<dbReference type="Proteomes" id="UP000011721">
    <property type="component" value="Chromosome"/>
</dbReference>
<gene>
    <name evidence="5" type="primary">xseA</name>
    <name evidence="9" type="ordered locus">UWK_02935</name>
</gene>
<proteinExistence type="inferred from homology"/>
<evidence type="ECO:0000256" key="2">
    <source>
        <dbReference type="ARBA" id="ARBA00022722"/>
    </source>
</evidence>
<comment type="function">
    <text evidence="5">Bidirectionally degrades single-stranded DNA into large acid-insoluble oligonucleotides, which are then degraded further into small acid-soluble oligonucleotides.</text>
</comment>
<dbReference type="InterPro" id="IPR025824">
    <property type="entry name" value="OB-fold_nuc-bd_dom"/>
</dbReference>
<keyword evidence="10" id="KW-1185">Reference proteome</keyword>
<comment type="catalytic activity">
    <reaction evidence="5 6">
        <text>Exonucleolytic cleavage in either 5'- to 3'- or 3'- to 5'-direction to yield nucleoside 5'-phosphates.</text>
        <dbReference type="EC" id="3.1.11.6"/>
    </reaction>
</comment>
<feature type="domain" description="Exonuclease VII large subunit C-terminal" evidence="7">
    <location>
        <begin position="126"/>
        <end position="444"/>
    </location>
</feature>
<dbReference type="GO" id="GO:0006308">
    <property type="term" value="P:DNA catabolic process"/>
    <property type="evidence" value="ECO:0007669"/>
    <property type="project" value="UniProtKB-UniRule"/>
</dbReference>
<dbReference type="KEGG" id="dsf:UWK_02935"/>
<dbReference type="InterPro" id="IPR003753">
    <property type="entry name" value="Exonuc_VII_L"/>
</dbReference>
<dbReference type="PANTHER" id="PTHR30008">
    <property type="entry name" value="EXODEOXYRIBONUCLEASE 7 LARGE SUBUNIT"/>
    <property type="match status" value="1"/>
</dbReference>
<evidence type="ECO:0000313" key="10">
    <source>
        <dbReference type="Proteomes" id="UP000011721"/>
    </source>
</evidence>
<keyword evidence="3 5" id="KW-0378">Hydrolase</keyword>
<dbReference type="OrthoDB" id="9802795at2"/>
<evidence type="ECO:0000256" key="4">
    <source>
        <dbReference type="ARBA" id="ARBA00022839"/>
    </source>
</evidence>
<dbReference type="EMBL" id="CP003985">
    <property type="protein sequence ID" value="AGF79465.1"/>
    <property type="molecule type" value="Genomic_DNA"/>
</dbReference>
<organism evidence="9 10">
    <name type="scientific">Desulfocapsa sulfexigens (strain DSM 10523 / SB164P1)</name>
    <dbReference type="NCBI Taxonomy" id="1167006"/>
    <lineage>
        <taxon>Bacteria</taxon>
        <taxon>Pseudomonadati</taxon>
        <taxon>Thermodesulfobacteriota</taxon>
        <taxon>Desulfobulbia</taxon>
        <taxon>Desulfobulbales</taxon>
        <taxon>Desulfocapsaceae</taxon>
        <taxon>Desulfocapsa</taxon>
    </lineage>
</organism>
<reference evidence="10" key="1">
    <citation type="journal article" date="2013" name="Stand. Genomic Sci.">
        <title>Complete genome sequence of Desulfocapsa sulfexigens, a marine deltaproteobacterium specialized in disproportionating inorganic sulfur compounds.</title>
        <authorList>
            <person name="Finster K.W."/>
            <person name="Kjeldsen K.U."/>
            <person name="Kube M."/>
            <person name="Reinhardt R."/>
            <person name="Mussmann M."/>
            <person name="Amann R."/>
            <person name="Schreiber L."/>
        </authorList>
    </citation>
    <scope>NUCLEOTIDE SEQUENCE [LARGE SCALE GENOMIC DNA]</scope>
    <source>
        <strain evidence="10">DSM 10523 / SB164P1</strain>
    </source>
</reference>
<dbReference type="HAMAP" id="MF_00378">
    <property type="entry name" value="Exonuc_7_L"/>
    <property type="match status" value="1"/>
</dbReference>
<evidence type="ECO:0000259" key="7">
    <source>
        <dbReference type="Pfam" id="PF02601"/>
    </source>
</evidence>
<dbReference type="EC" id="3.1.11.6" evidence="5"/>
<dbReference type="HOGENOM" id="CLU_023625_3_1_7"/>
<dbReference type="AlphaFoldDB" id="M1PIQ3"/>
<dbReference type="GO" id="GO:0003676">
    <property type="term" value="F:nucleic acid binding"/>
    <property type="evidence" value="ECO:0007669"/>
    <property type="project" value="InterPro"/>
</dbReference>
<dbReference type="NCBIfam" id="TIGR00237">
    <property type="entry name" value="xseA"/>
    <property type="match status" value="1"/>
</dbReference>
<comment type="subcellular location">
    <subcellularLocation>
        <location evidence="5 6">Cytoplasm</location>
    </subcellularLocation>
</comment>
<protein>
    <recommendedName>
        <fullName evidence="5">Exodeoxyribonuclease 7 large subunit</fullName>
        <ecNumber evidence="5">3.1.11.6</ecNumber>
    </recommendedName>
    <alternativeName>
        <fullName evidence="5">Exodeoxyribonuclease VII large subunit</fullName>
        <shortName evidence="5">Exonuclease VII large subunit</shortName>
    </alternativeName>
</protein>
<keyword evidence="4 5" id="KW-0269">Exonuclease</keyword>
<evidence type="ECO:0000256" key="5">
    <source>
        <dbReference type="HAMAP-Rule" id="MF_00378"/>
    </source>
</evidence>
<dbReference type="GO" id="GO:0009318">
    <property type="term" value="C:exodeoxyribonuclease VII complex"/>
    <property type="evidence" value="ECO:0007669"/>
    <property type="project" value="UniProtKB-UniRule"/>
</dbReference>
<dbReference type="InterPro" id="IPR020579">
    <property type="entry name" value="Exonuc_VII_lsu_C"/>
</dbReference>
<dbReference type="PATRIC" id="fig|1167006.5.peg.3172"/>
<dbReference type="GO" id="GO:0005737">
    <property type="term" value="C:cytoplasm"/>
    <property type="evidence" value="ECO:0007669"/>
    <property type="project" value="UniProtKB-SubCell"/>
</dbReference>
<accession>M1PIQ3</accession>
<dbReference type="PANTHER" id="PTHR30008:SF0">
    <property type="entry name" value="EXODEOXYRIBONUCLEASE 7 LARGE SUBUNIT"/>
    <property type="match status" value="1"/>
</dbReference>
<keyword evidence="1 5" id="KW-0963">Cytoplasm</keyword>
<evidence type="ECO:0000256" key="3">
    <source>
        <dbReference type="ARBA" id="ARBA00022801"/>
    </source>
</evidence>